<name>A0ABW1FX32_9ACTN</name>
<feature type="transmembrane region" description="Helical" evidence="1">
    <location>
        <begin position="109"/>
        <end position="127"/>
    </location>
</feature>
<dbReference type="EMBL" id="JBHSQJ010000010">
    <property type="protein sequence ID" value="MFC5906295.1"/>
    <property type="molecule type" value="Genomic_DNA"/>
</dbReference>
<gene>
    <name evidence="2" type="ORF">ACFP3V_03550</name>
</gene>
<feature type="non-terminal residue" evidence="2">
    <location>
        <position position="1"/>
    </location>
</feature>
<reference evidence="3" key="1">
    <citation type="journal article" date="2019" name="Int. J. Syst. Evol. Microbiol.">
        <title>The Global Catalogue of Microorganisms (GCM) 10K type strain sequencing project: providing services to taxonomists for standard genome sequencing and annotation.</title>
        <authorList>
            <consortium name="The Broad Institute Genomics Platform"/>
            <consortium name="The Broad Institute Genome Sequencing Center for Infectious Disease"/>
            <person name="Wu L."/>
            <person name="Ma J."/>
        </authorList>
    </citation>
    <scope>NUCLEOTIDE SEQUENCE [LARGE SCALE GENOMIC DNA]</scope>
    <source>
        <strain evidence="3">JCM 4816</strain>
    </source>
</reference>
<dbReference type="NCBIfam" id="NF040672">
    <property type="entry name" value="SCO2322_fam"/>
    <property type="match status" value="1"/>
</dbReference>
<keyword evidence="1" id="KW-0472">Membrane</keyword>
<dbReference type="InterPro" id="IPR047703">
    <property type="entry name" value="SCO2322-like"/>
</dbReference>
<comment type="caution">
    <text evidence="2">The sequence shown here is derived from an EMBL/GenBank/DDBJ whole genome shotgun (WGS) entry which is preliminary data.</text>
</comment>
<dbReference type="RefSeq" id="WP_380579560.1">
    <property type="nucleotide sequence ID" value="NZ_JBHSQJ010000010.1"/>
</dbReference>
<keyword evidence="1" id="KW-0812">Transmembrane</keyword>
<proteinExistence type="predicted"/>
<protein>
    <submittedName>
        <fullName evidence="2">SCO2322 family protein</fullName>
    </submittedName>
</protein>
<evidence type="ECO:0000313" key="2">
    <source>
        <dbReference type="EMBL" id="MFC5906295.1"/>
    </source>
</evidence>
<dbReference type="Proteomes" id="UP001596174">
    <property type="component" value="Unassembled WGS sequence"/>
</dbReference>
<sequence>RAADFGAVCGATAAVHGKKRVAVVIDYGTAADSGTGAAPPTAKAACAVLDENASSAQALAQLAPPLRYDANGILCAISGYPQTGCGEVVSGGTSAARTATHGADGGASLGWAAGAVLVAALGAGAWYQRRRREHLRQHGNRHGD</sequence>
<keyword evidence="3" id="KW-1185">Reference proteome</keyword>
<keyword evidence="1" id="KW-1133">Transmembrane helix</keyword>
<accession>A0ABW1FX32</accession>
<organism evidence="2 3">
    <name type="scientific">Streptacidiphilus monticola</name>
    <dbReference type="NCBI Taxonomy" id="2161674"/>
    <lineage>
        <taxon>Bacteria</taxon>
        <taxon>Bacillati</taxon>
        <taxon>Actinomycetota</taxon>
        <taxon>Actinomycetes</taxon>
        <taxon>Kitasatosporales</taxon>
        <taxon>Streptomycetaceae</taxon>
        <taxon>Streptacidiphilus</taxon>
    </lineage>
</organism>
<evidence type="ECO:0000313" key="3">
    <source>
        <dbReference type="Proteomes" id="UP001596174"/>
    </source>
</evidence>
<evidence type="ECO:0000256" key="1">
    <source>
        <dbReference type="SAM" id="Phobius"/>
    </source>
</evidence>